<dbReference type="SFLD" id="SFLDS00029">
    <property type="entry name" value="Radical_SAM"/>
    <property type="match status" value="1"/>
</dbReference>
<dbReference type="InterPro" id="IPR050377">
    <property type="entry name" value="Radical_SAM_PqqE_MftC-like"/>
</dbReference>
<gene>
    <name evidence="5" type="ORF">LCGC14_2838630</name>
</gene>
<dbReference type="SUPFAM" id="SSF102114">
    <property type="entry name" value="Radical SAM enzymes"/>
    <property type="match status" value="1"/>
</dbReference>
<name>A0A0F8YBW1_9ZZZZ</name>
<comment type="caution">
    <text evidence="5">The sequence shown here is derived from an EMBL/GenBank/DDBJ whole genome shotgun (WGS) entry which is preliminary data.</text>
</comment>
<keyword evidence="2" id="KW-0479">Metal-binding</keyword>
<evidence type="ECO:0000256" key="3">
    <source>
        <dbReference type="ARBA" id="ARBA00023004"/>
    </source>
</evidence>
<evidence type="ECO:0000256" key="1">
    <source>
        <dbReference type="ARBA" id="ARBA00022691"/>
    </source>
</evidence>
<evidence type="ECO:0000256" key="4">
    <source>
        <dbReference type="ARBA" id="ARBA00023014"/>
    </source>
</evidence>
<dbReference type="EMBL" id="LAZR01054266">
    <property type="protein sequence ID" value="KKK78927.1"/>
    <property type="molecule type" value="Genomic_DNA"/>
</dbReference>
<dbReference type="InterPro" id="IPR007197">
    <property type="entry name" value="rSAM"/>
</dbReference>
<dbReference type="Gene3D" id="3.20.20.70">
    <property type="entry name" value="Aldolase class I"/>
    <property type="match status" value="1"/>
</dbReference>
<evidence type="ECO:0000313" key="5">
    <source>
        <dbReference type="EMBL" id="KKK78927.1"/>
    </source>
</evidence>
<accession>A0A0F8YBW1</accession>
<evidence type="ECO:0000256" key="2">
    <source>
        <dbReference type="ARBA" id="ARBA00022723"/>
    </source>
</evidence>
<dbReference type="PANTHER" id="PTHR11228">
    <property type="entry name" value="RADICAL SAM DOMAIN PROTEIN"/>
    <property type="match status" value="1"/>
</dbReference>
<proteinExistence type="predicted"/>
<keyword evidence="4" id="KW-0411">Iron-sulfur</keyword>
<dbReference type="GO" id="GO:0046872">
    <property type="term" value="F:metal ion binding"/>
    <property type="evidence" value="ECO:0007669"/>
    <property type="project" value="UniProtKB-KW"/>
</dbReference>
<dbReference type="GO" id="GO:0003824">
    <property type="term" value="F:catalytic activity"/>
    <property type="evidence" value="ECO:0007669"/>
    <property type="project" value="InterPro"/>
</dbReference>
<dbReference type="InterPro" id="IPR058240">
    <property type="entry name" value="rSAM_sf"/>
</dbReference>
<dbReference type="PANTHER" id="PTHR11228:SF7">
    <property type="entry name" value="PQQA PEPTIDE CYCLASE"/>
    <property type="match status" value="1"/>
</dbReference>
<sequence>MNITQAKMDGAIKPPESIRLEICTLCQLQCPLCSGPRGKNNSIYGQGYLSFEKFNAFMDKNPYIRRVEVASQGEVFLNNDLPRILESAYQRNITTTINGGANLNHAADEALEALVKFKTEVVRCAIDGATQETYATYRVGGKLKNVIENIQKINIPDFLCKSLLVIHLAL</sequence>
<protein>
    <recommendedName>
        <fullName evidence="6">Radical SAM core domain-containing protein</fullName>
    </recommendedName>
</protein>
<keyword evidence="3" id="KW-0408">Iron</keyword>
<reference evidence="5" key="1">
    <citation type="journal article" date="2015" name="Nature">
        <title>Complex archaea that bridge the gap between prokaryotes and eukaryotes.</title>
        <authorList>
            <person name="Spang A."/>
            <person name="Saw J.H."/>
            <person name="Jorgensen S.L."/>
            <person name="Zaremba-Niedzwiedzka K."/>
            <person name="Martijn J."/>
            <person name="Lind A.E."/>
            <person name="van Eijk R."/>
            <person name="Schleper C."/>
            <person name="Guy L."/>
            <person name="Ettema T.J."/>
        </authorList>
    </citation>
    <scope>NUCLEOTIDE SEQUENCE</scope>
</reference>
<keyword evidence="1" id="KW-0949">S-adenosyl-L-methionine</keyword>
<dbReference type="InterPro" id="IPR013785">
    <property type="entry name" value="Aldolase_TIM"/>
</dbReference>
<dbReference type="AlphaFoldDB" id="A0A0F8YBW1"/>
<evidence type="ECO:0008006" key="6">
    <source>
        <dbReference type="Google" id="ProtNLM"/>
    </source>
</evidence>
<organism evidence="5">
    <name type="scientific">marine sediment metagenome</name>
    <dbReference type="NCBI Taxonomy" id="412755"/>
    <lineage>
        <taxon>unclassified sequences</taxon>
        <taxon>metagenomes</taxon>
        <taxon>ecological metagenomes</taxon>
    </lineage>
</organism>
<dbReference type="GO" id="GO:0051536">
    <property type="term" value="F:iron-sulfur cluster binding"/>
    <property type="evidence" value="ECO:0007669"/>
    <property type="project" value="UniProtKB-KW"/>
</dbReference>